<keyword evidence="2" id="KW-0472">Membrane</keyword>
<proteinExistence type="predicted"/>
<dbReference type="Proteomes" id="UP000292507">
    <property type="component" value="Unassembled WGS sequence"/>
</dbReference>
<feature type="region of interest" description="Disordered" evidence="1">
    <location>
        <begin position="83"/>
        <end position="106"/>
    </location>
</feature>
<feature type="transmembrane region" description="Helical" evidence="2">
    <location>
        <begin position="6"/>
        <end position="28"/>
    </location>
</feature>
<comment type="caution">
    <text evidence="3">The sequence shown here is derived from an EMBL/GenBank/DDBJ whole genome shotgun (WGS) entry which is preliminary data.</text>
</comment>
<feature type="transmembrane region" description="Helical" evidence="2">
    <location>
        <begin position="130"/>
        <end position="152"/>
    </location>
</feature>
<accession>A0A4Q7Y8Z1</accession>
<feature type="transmembrane region" description="Helical" evidence="2">
    <location>
        <begin position="164"/>
        <end position="184"/>
    </location>
</feature>
<evidence type="ECO:0000313" key="3">
    <source>
        <dbReference type="EMBL" id="RZU32519.1"/>
    </source>
</evidence>
<feature type="region of interest" description="Disordered" evidence="1">
    <location>
        <begin position="315"/>
        <end position="336"/>
    </location>
</feature>
<protein>
    <submittedName>
        <fullName evidence="3">Uncharacterized protein</fullName>
    </submittedName>
</protein>
<evidence type="ECO:0000313" key="4">
    <source>
        <dbReference type="Proteomes" id="UP000292507"/>
    </source>
</evidence>
<dbReference type="RefSeq" id="WP_158657538.1">
    <property type="nucleotide sequence ID" value="NZ_POQT01000009.1"/>
</dbReference>
<evidence type="ECO:0000256" key="2">
    <source>
        <dbReference type="SAM" id="Phobius"/>
    </source>
</evidence>
<gene>
    <name evidence="3" type="ORF">BKA19_2214</name>
</gene>
<sequence>MMDSSEIAVAFASSLAGAVAGAVLPLFLPKRTASSSTSAEGSARNAISGGTFTGNVHVGDEVFHLTHDNRVIINGPAVREVADLTPPRRERRPSNSAASTSSSSDWEPLVWGGLAVLLVVLGYLRYRETVIITVLSLSGFAMFLPIGALIAARVRAVSYARSQLVQVWLNLLLVCASLLGIYFLSDPLTGIDASVFATLLEAGRTAAIDELFERFGFDWVLFLLYQLLGLALSVLSVSMIAFHSLKLYAVAATAVRAQQDGDYRPGPMRAWLIRVGGGPGAIFGKAVVLTVFSLVLISGAGFALVSKLQSDRDFPGIPAPATPTAPSEGDLPAPPS</sequence>
<feature type="transmembrane region" description="Helical" evidence="2">
    <location>
        <begin position="108"/>
        <end position="124"/>
    </location>
</feature>
<keyword evidence="2" id="KW-1133">Transmembrane helix</keyword>
<reference evidence="3 4" key="1">
    <citation type="submission" date="2019-02" db="EMBL/GenBank/DDBJ databases">
        <title>Sequencing the genomes of 1000 actinobacteria strains.</title>
        <authorList>
            <person name="Klenk H.-P."/>
        </authorList>
    </citation>
    <scope>NUCLEOTIDE SEQUENCE [LARGE SCALE GENOMIC DNA]</scope>
    <source>
        <strain evidence="3 4">DSM 44509</strain>
    </source>
</reference>
<dbReference type="EMBL" id="SHKV01000001">
    <property type="protein sequence ID" value="RZU32519.1"/>
    <property type="molecule type" value="Genomic_DNA"/>
</dbReference>
<evidence type="ECO:0000256" key="1">
    <source>
        <dbReference type="SAM" id="MobiDB-lite"/>
    </source>
</evidence>
<organism evidence="3 4">
    <name type="scientific">Blastococcus saxobsidens</name>
    <dbReference type="NCBI Taxonomy" id="138336"/>
    <lineage>
        <taxon>Bacteria</taxon>
        <taxon>Bacillati</taxon>
        <taxon>Actinomycetota</taxon>
        <taxon>Actinomycetes</taxon>
        <taxon>Geodermatophilales</taxon>
        <taxon>Geodermatophilaceae</taxon>
        <taxon>Blastococcus</taxon>
    </lineage>
</organism>
<keyword evidence="4" id="KW-1185">Reference proteome</keyword>
<feature type="compositionally biased region" description="Low complexity" evidence="1">
    <location>
        <begin position="94"/>
        <end position="106"/>
    </location>
</feature>
<keyword evidence="2" id="KW-0812">Transmembrane</keyword>
<feature type="transmembrane region" description="Helical" evidence="2">
    <location>
        <begin position="219"/>
        <end position="242"/>
    </location>
</feature>
<dbReference type="AlphaFoldDB" id="A0A4Q7Y8Z1"/>
<feature type="transmembrane region" description="Helical" evidence="2">
    <location>
        <begin position="282"/>
        <end position="305"/>
    </location>
</feature>
<name>A0A4Q7Y8Z1_9ACTN</name>